<dbReference type="AlphaFoldDB" id="A0A1Y1VCC5"/>
<dbReference type="EMBL" id="MCFH01000015">
    <property type="protein sequence ID" value="ORX52622.1"/>
    <property type="molecule type" value="Genomic_DNA"/>
</dbReference>
<proteinExistence type="predicted"/>
<accession>A0A1Y1VCC5</accession>
<dbReference type="Proteomes" id="UP000193719">
    <property type="component" value="Unassembled WGS sequence"/>
</dbReference>
<sequence length="88" mass="9886">MSEVPAIIKKYFPNGAPESWKKLFPNGPPGPEYFEGAKPGEMPPKLKALFPNGEIPEDLKVFKGEIPEDFKQFLIETQKEILAKANKN</sequence>
<comment type="caution">
    <text evidence="1">The sequence shown here is derived from an EMBL/GenBank/DDBJ whole genome shotgun (WGS) entry which is preliminary data.</text>
</comment>
<protein>
    <submittedName>
        <fullName evidence="1">Uncharacterized protein</fullName>
    </submittedName>
</protein>
<organism evidence="1 2">
    <name type="scientific">Piromyces finnis</name>
    <dbReference type="NCBI Taxonomy" id="1754191"/>
    <lineage>
        <taxon>Eukaryota</taxon>
        <taxon>Fungi</taxon>
        <taxon>Fungi incertae sedis</taxon>
        <taxon>Chytridiomycota</taxon>
        <taxon>Chytridiomycota incertae sedis</taxon>
        <taxon>Neocallimastigomycetes</taxon>
        <taxon>Neocallimastigales</taxon>
        <taxon>Neocallimastigaceae</taxon>
        <taxon>Piromyces</taxon>
    </lineage>
</organism>
<keyword evidence="2" id="KW-1185">Reference proteome</keyword>
<reference evidence="1" key="1">
    <citation type="submission" date="2016-08" db="EMBL/GenBank/DDBJ databases">
        <title>Genomes of anaerobic fungi encode conserved fungal cellulosomes for biomass hydrolysis.</title>
        <authorList>
            <consortium name="DOE Joint Genome Institute"/>
            <person name="Haitjema C.H."/>
            <person name="Gilmore S.P."/>
            <person name="Henske J.K."/>
            <person name="Solomon K.V."/>
            <person name="De Groot R."/>
            <person name="Kuo A."/>
            <person name="Mondo S.J."/>
            <person name="Salamov A.A."/>
            <person name="Labutti K."/>
            <person name="Zhao Z."/>
            <person name="Chiniquy J."/>
            <person name="Barry K."/>
            <person name="Brewer H.M."/>
            <person name="Purvine S.O."/>
            <person name="Wright A.T."/>
            <person name="Boxma B."/>
            <person name="Van Alen T."/>
            <person name="Hackstein J.H."/>
            <person name="Baker S.E."/>
            <person name="Grigoriev I.V."/>
            <person name="O'Malley M.A."/>
        </authorList>
    </citation>
    <scope>NUCLEOTIDE SEQUENCE [LARGE SCALE GENOMIC DNA]</scope>
    <source>
        <strain evidence="1">Finn</strain>
    </source>
</reference>
<gene>
    <name evidence="1" type="ORF">BCR36DRAFT_582559</name>
</gene>
<evidence type="ECO:0000313" key="2">
    <source>
        <dbReference type="Proteomes" id="UP000193719"/>
    </source>
</evidence>
<reference evidence="1" key="2">
    <citation type="submission" date="2016-08" db="EMBL/GenBank/DDBJ databases">
        <title>Pervasive Adenine N6-methylation of Active Genes in Fungi.</title>
        <authorList>
            <consortium name="DOE Joint Genome Institute"/>
            <person name="Mondo S.J."/>
            <person name="Dannebaum R.O."/>
            <person name="Kuo R.C."/>
            <person name="Labutti K."/>
            <person name="Haridas S."/>
            <person name="Kuo A."/>
            <person name="Salamov A."/>
            <person name="Ahrendt S.R."/>
            <person name="Lipzen A."/>
            <person name="Sullivan W."/>
            <person name="Andreopoulos W.B."/>
            <person name="Clum A."/>
            <person name="Lindquist E."/>
            <person name="Daum C."/>
            <person name="Ramamoorthy G.K."/>
            <person name="Gryganskyi A."/>
            <person name="Culley D."/>
            <person name="Magnuson J.K."/>
            <person name="James T.Y."/>
            <person name="O'Malley M.A."/>
            <person name="Stajich J.E."/>
            <person name="Spatafora J.W."/>
            <person name="Visel A."/>
            <person name="Grigoriev I.V."/>
        </authorList>
    </citation>
    <scope>NUCLEOTIDE SEQUENCE [LARGE SCALE GENOMIC DNA]</scope>
    <source>
        <strain evidence="1">Finn</strain>
    </source>
</reference>
<name>A0A1Y1VCC5_9FUNG</name>
<evidence type="ECO:0000313" key="1">
    <source>
        <dbReference type="EMBL" id="ORX52622.1"/>
    </source>
</evidence>
<dbReference type="OrthoDB" id="2165146at2759"/>